<keyword evidence="4" id="KW-1185">Reference proteome</keyword>
<dbReference type="CDD" id="cd02209">
    <property type="entry name" value="cupin_XRE_C"/>
    <property type="match status" value="1"/>
</dbReference>
<dbReference type="AlphaFoldDB" id="A0A7X0D5K8"/>
<sequence>MDDSAAGLLSANVRSLRARSGLSLSALARRAGISKATLSELESGSGNPTIETVFSLARALDTPVSSLLSEGGREQVRVVRAAESEVLSGRGADLRPLRREGTGISVLEVYDQRFRSGTRQESAGHPGTEHTIVTAGRLTALIDGREHDLGPGDSVWFPASLPHAYVPRDGDVESVLILTHAHPDHRVPGGCVPGED</sequence>
<proteinExistence type="predicted"/>
<dbReference type="RefSeq" id="WP_184075637.1">
    <property type="nucleotide sequence ID" value="NZ_JACHDS010000001.1"/>
</dbReference>
<dbReference type="Pfam" id="PF07883">
    <property type="entry name" value="Cupin_2"/>
    <property type="match status" value="1"/>
</dbReference>
<dbReference type="InterPro" id="IPR001387">
    <property type="entry name" value="Cro/C1-type_HTH"/>
</dbReference>
<dbReference type="EMBL" id="JACHDS010000001">
    <property type="protein sequence ID" value="MBB6172325.1"/>
    <property type="molecule type" value="Genomic_DNA"/>
</dbReference>
<dbReference type="Gene3D" id="1.10.260.40">
    <property type="entry name" value="lambda repressor-like DNA-binding domains"/>
    <property type="match status" value="1"/>
</dbReference>
<evidence type="ECO:0000256" key="1">
    <source>
        <dbReference type="ARBA" id="ARBA00023125"/>
    </source>
</evidence>
<gene>
    <name evidence="3" type="ORF">HNR23_002385</name>
</gene>
<dbReference type="CDD" id="cd00093">
    <property type="entry name" value="HTH_XRE"/>
    <property type="match status" value="1"/>
</dbReference>
<dbReference type="InterPro" id="IPR011051">
    <property type="entry name" value="RmlC_Cupin_sf"/>
</dbReference>
<dbReference type="PANTHER" id="PTHR46797:SF1">
    <property type="entry name" value="METHYLPHOSPHONATE SYNTHASE"/>
    <property type="match status" value="1"/>
</dbReference>
<dbReference type="PROSITE" id="PS50943">
    <property type="entry name" value="HTH_CROC1"/>
    <property type="match status" value="1"/>
</dbReference>
<feature type="domain" description="HTH cro/C1-type" evidence="2">
    <location>
        <begin position="13"/>
        <end position="67"/>
    </location>
</feature>
<dbReference type="InterPro" id="IPR050807">
    <property type="entry name" value="TransReg_Diox_bact_type"/>
</dbReference>
<organism evidence="3 4">
    <name type="scientific">Nocardiopsis mwathae</name>
    <dbReference type="NCBI Taxonomy" id="1472723"/>
    <lineage>
        <taxon>Bacteria</taxon>
        <taxon>Bacillati</taxon>
        <taxon>Actinomycetota</taxon>
        <taxon>Actinomycetes</taxon>
        <taxon>Streptosporangiales</taxon>
        <taxon>Nocardiopsidaceae</taxon>
        <taxon>Nocardiopsis</taxon>
    </lineage>
</organism>
<dbReference type="Pfam" id="PF01381">
    <property type="entry name" value="HTH_3"/>
    <property type="match status" value="1"/>
</dbReference>
<dbReference type="GO" id="GO:0003700">
    <property type="term" value="F:DNA-binding transcription factor activity"/>
    <property type="evidence" value="ECO:0007669"/>
    <property type="project" value="TreeGrafter"/>
</dbReference>
<evidence type="ECO:0000259" key="2">
    <source>
        <dbReference type="PROSITE" id="PS50943"/>
    </source>
</evidence>
<dbReference type="PANTHER" id="PTHR46797">
    <property type="entry name" value="HTH-TYPE TRANSCRIPTIONAL REGULATOR"/>
    <property type="match status" value="1"/>
</dbReference>
<protein>
    <submittedName>
        <fullName evidence="3">Transcriptional regulator with XRE-family HTH domain</fullName>
    </submittedName>
</protein>
<dbReference type="InterPro" id="IPR013096">
    <property type="entry name" value="Cupin_2"/>
</dbReference>
<dbReference type="SMART" id="SM00530">
    <property type="entry name" value="HTH_XRE"/>
    <property type="match status" value="1"/>
</dbReference>
<accession>A0A7X0D5K8</accession>
<comment type="caution">
    <text evidence="3">The sequence shown here is derived from an EMBL/GenBank/DDBJ whole genome shotgun (WGS) entry which is preliminary data.</text>
</comment>
<evidence type="ECO:0000313" key="3">
    <source>
        <dbReference type="EMBL" id="MBB6172325.1"/>
    </source>
</evidence>
<dbReference type="SUPFAM" id="SSF51182">
    <property type="entry name" value="RmlC-like cupins"/>
    <property type="match status" value="1"/>
</dbReference>
<evidence type="ECO:0000313" key="4">
    <source>
        <dbReference type="Proteomes" id="UP000546642"/>
    </source>
</evidence>
<dbReference type="InterPro" id="IPR014710">
    <property type="entry name" value="RmlC-like_jellyroll"/>
</dbReference>
<reference evidence="3 4" key="1">
    <citation type="submission" date="2020-08" db="EMBL/GenBank/DDBJ databases">
        <title>Sequencing the genomes of 1000 actinobacteria strains.</title>
        <authorList>
            <person name="Klenk H.-P."/>
        </authorList>
    </citation>
    <scope>NUCLEOTIDE SEQUENCE [LARGE SCALE GENOMIC DNA]</scope>
    <source>
        <strain evidence="3 4">DSM 46659</strain>
    </source>
</reference>
<dbReference type="Gene3D" id="2.60.120.10">
    <property type="entry name" value="Jelly Rolls"/>
    <property type="match status" value="1"/>
</dbReference>
<keyword evidence="1" id="KW-0238">DNA-binding</keyword>
<dbReference type="GO" id="GO:0003677">
    <property type="term" value="F:DNA binding"/>
    <property type="evidence" value="ECO:0007669"/>
    <property type="project" value="UniProtKB-KW"/>
</dbReference>
<name>A0A7X0D5K8_9ACTN</name>
<dbReference type="InterPro" id="IPR010982">
    <property type="entry name" value="Lambda_DNA-bd_dom_sf"/>
</dbReference>
<dbReference type="Proteomes" id="UP000546642">
    <property type="component" value="Unassembled WGS sequence"/>
</dbReference>
<dbReference type="GO" id="GO:0005829">
    <property type="term" value="C:cytosol"/>
    <property type="evidence" value="ECO:0007669"/>
    <property type="project" value="TreeGrafter"/>
</dbReference>